<feature type="transmembrane region" description="Helical" evidence="1">
    <location>
        <begin position="16"/>
        <end position="37"/>
    </location>
</feature>
<keyword evidence="1" id="KW-0472">Membrane</keyword>
<reference evidence="2 3" key="1">
    <citation type="journal article" date="2012" name="J. Bacteriol.">
        <title>Genome sequence of the model hyperthermophilic archaeon Thermococcus litoralis NS-C.</title>
        <authorList>
            <person name="Gardner A.F."/>
            <person name="Kumar S."/>
            <person name="Perler F.B."/>
        </authorList>
    </citation>
    <scope>NUCLEOTIDE SEQUENCE [LARGE SCALE GENOMIC DNA]</scope>
    <source>
        <strain evidence="3">ATCC 51850 / DSM 5473 / JCM 8560 / NS-C</strain>
    </source>
</reference>
<name>H3ZNB4_THELN</name>
<organism evidence="2 3">
    <name type="scientific">Thermococcus litoralis (strain ATCC 51850 / DSM 5473 / JCM 8560 / NS-C)</name>
    <dbReference type="NCBI Taxonomy" id="523849"/>
    <lineage>
        <taxon>Archaea</taxon>
        <taxon>Methanobacteriati</taxon>
        <taxon>Methanobacteriota</taxon>
        <taxon>Thermococci</taxon>
        <taxon>Thermococcales</taxon>
        <taxon>Thermococcaceae</taxon>
        <taxon>Thermococcus</taxon>
    </lineage>
</organism>
<keyword evidence="3" id="KW-1185">Reference proteome</keyword>
<dbReference type="PaxDb" id="523849-OCC_11367"/>
<dbReference type="OrthoDB" id="101109at2157"/>
<dbReference type="HOGENOM" id="CLU_1623550_0_0_2"/>
<keyword evidence="1" id="KW-1133">Transmembrane helix</keyword>
<dbReference type="KEGG" id="tlt:OCC_11367"/>
<gene>
    <name evidence="2" type="ORF">OCC_11367</name>
</gene>
<sequence length="170" mass="19286">MASLARWLRRNHRELLALYFIYCILFNLLIPSTSLVAPAVDSTPGQEFGKHVELGGKTYRALFSCWNSTRDAVGYRYLSCRFSVLEKLPVSRGIKVGFSSSDPDIRFESAGGDLILKILPDSRGELEIKLDITILDVWWIGVAIPHHERVDMALNCREEGCELTSLERRE</sequence>
<evidence type="ECO:0000313" key="2">
    <source>
        <dbReference type="EMBL" id="EHR78538.1"/>
    </source>
</evidence>
<dbReference type="STRING" id="523849.OCC_11367"/>
<accession>H3ZNB4</accession>
<dbReference type="GeneID" id="16549157"/>
<protein>
    <submittedName>
        <fullName evidence="2">Uncharacterized protein</fullName>
    </submittedName>
</protein>
<keyword evidence="1" id="KW-0812">Transmembrane</keyword>
<proteinExistence type="predicted"/>
<dbReference type="EMBL" id="CP006670">
    <property type="protein sequence ID" value="EHR78538.1"/>
    <property type="molecule type" value="Genomic_DNA"/>
</dbReference>
<evidence type="ECO:0000256" key="1">
    <source>
        <dbReference type="SAM" id="Phobius"/>
    </source>
</evidence>
<dbReference type="AlphaFoldDB" id="H3ZNB4"/>
<dbReference type="Proteomes" id="UP000015502">
    <property type="component" value="Chromosome"/>
</dbReference>
<evidence type="ECO:0000313" key="3">
    <source>
        <dbReference type="Proteomes" id="UP000015502"/>
    </source>
</evidence>
<dbReference type="RefSeq" id="WP_004068180.1">
    <property type="nucleotide sequence ID" value="NC_022084.1"/>
</dbReference>